<dbReference type="RefSeq" id="WP_073035772.1">
    <property type="nucleotide sequence ID" value="NZ_BMLR01000011.1"/>
</dbReference>
<name>A0A1M7GE30_9RHOB</name>
<dbReference type="OrthoDB" id="8373799at2"/>
<dbReference type="EMBL" id="FRBR01000010">
    <property type="protein sequence ID" value="SHM14530.1"/>
    <property type="molecule type" value="Genomic_DNA"/>
</dbReference>
<proteinExistence type="predicted"/>
<evidence type="ECO:0000313" key="2">
    <source>
        <dbReference type="EMBL" id="SHM14530.1"/>
    </source>
</evidence>
<reference evidence="2 3" key="1">
    <citation type="submission" date="2016-11" db="EMBL/GenBank/DDBJ databases">
        <authorList>
            <person name="Jaros S."/>
            <person name="Januszkiewicz K."/>
            <person name="Wedrychowicz H."/>
        </authorList>
    </citation>
    <scope>NUCLEOTIDE SEQUENCE [LARGE SCALE GENOMIC DNA]</scope>
    <source>
        <strain evidence="2 3">DSM 29589</strain>
    </source>
</reference>
<evidence type="ECO:0000313" key="3">
    <source>
        <dbReference type="Proteomes" id="UP000183974"/>
    </source>
</evidence>
<dbReference type="AlphaFoldDB" id="A0A1M7GE30"/>
<sequence>MIITFSPTRSNAPLTLSRQGDVLTINGEEFDFAALPEGATLPGDAVRSDWIAGEVSRKEGRLHIPLILPHGANAPGTTRHPEPITLNDDGPVDLPAYDIEEPRP</sequence>
<gene>
    <name evidence="2" type="ORF">SAMN05444398_110130</name>
</gene>
<feature type="region of interest" description="Disordered" evidence="1">
    <location>
        <begin position="69"/>
        <end position="104"/>
    </location>
</feature>
<dbReference type="STRING" id="337701.SAMN05444398_110130"/>
<keyword evidence="3" id="KW-1185">Reference proteome</keyword>
<protein>
    <submittedName>
        <fullName evidence="2">Uncharacterized protein</fullName>
    </submittedName>
</protein>
<organism evidence="2 3">
    <name type="scientific">Roseovarius pacificus</name>
    <dbReference type="NCBI Taxonomy" id="337701"/>
    <lineage>
        <taxon>Bacteria</taxon>
        <taxon>Pseudomonadati</taxon>
        <taxon>Pseudomonadota</taxon>
        <taxon>Alphaproteobacteria</taxon>
        <taxon>Rhodobacterales</taxon>
        <taxon>Roseobacteraceae</taxon>
        <taxon>Roseovarius</taxon>
    </lineage>
</organism>
<evidence type="ECO:0000256" key="1">
    <source>
        <dbReference type="SAM" id="MobiDB-lite"/>
    </source>
</evidence>
<dbReference type="Proteomes" id="UP000183974">
    <property type="component" value="Unassembled WGS sequence"/>
</dbReference>
<accession>A0A1M7GE30</accession>